<dbReference type="Pfam" id="PF13408">
    <property type="entry name" value="Zn_ribbon_recom"/>
    <property type="match status" value="1"/>
</dbReference>
<dbReference type="Pfam" id="PF00239">
    <property type="entry name" value="Resolvase"/>
    <property type="match status" value="1"/>
</dbReference>
<dbReference type="InterPro" id="IPR036162">
    <property type="entry name" value="Resolvase-like_N_sf"/>
</dbReference>
<dbReference type="GO" id="GO:0003677">
    <property type="term" value="F:DNA binding"/>
    <property type="evidence" value="ECO:0007669"/>
    <property type="project" value="InterPro"/>
</dbReference>
<proteinExistence type="predicted"/>
<feature type="domain" description="Resolvase/invertase-type recombinase catalytic" evidence="2">
    <location>
        <begin position="5"/>
        <end position="155"/>
    </location>
</feature>
<dbReference type="EMBL" id="JADCKB010000006">
    <property type="protein sequence ID" value="MBE5039651.1"/>
    <property type="molecule type" value="Genomic_DNA"/>
</dbReference>
<dbReference type="InterPro" id="IPR011109">
    <property type="entry name" value="DNA_bind_recombinase_dom"/>
</dbReference>
<dbReference type="AlphaFoldDB" id="A0A9D5M009"/>
<evidence type="ECO:0000313" key="5">
    <source>
        <dbReference type="Proteomes" id="UP000806542"/>
    </source>
</evidence>
<name>A0A9D5M009_9FIRM</name>
<dbReference type="InterPro" id="IPR038109">
    <property type="entry name" value="DNA_bind_recomb_sf"/>
</dbReference>
<evidence type="ECO:0000256" key="1">
    <source>
        <dbReference type="SAM" id="Coils"/>
    </source>
</evidence>
<dbReference type="SUPFAM" id="SSF53041">
    <property type="entry name" value="Resolvase-like"/>
    <property type="match status" value="1"/>
</dbReference>
<dbReference type="Gene3D" id="3.40.50.1390">
    <property type="entry name" value="Resolvase, N-terminal catalytic domain"/>
    <property type="match status" value="1"/>
</dbReference>
<dbReference type="PANTHER" id="PTHR30461:SF23">
    <property type="entry name" value="DNA RECOMBINASE-RELATED"/>
    <property type="match status" value="1"/>
</dbReference>
<comment type="caution">
    <text evidence="4">The sequence shown here is derived from an EMBL/GenBank/DDBJ whole genome shotgun (WGS) entry which is preliminary data.</text>
</comment>
<dbReference type="InterPro" id="IPR050639">
    <property type="entry name" value="SSR_resolvase"/>
</dbReference>
<gene>
    <name evidence="4" type="ORF">INF28_04135</name>
</gene>
<dbReference type="InterPro" id="IPR006119">
    <property type="entry name" value="Resolv_N"/>
</dbReference>
<dbReference type="Proteomes" id="UP000806542">
    <property type="component" value="Unassembled WGS sequence"/>
</dbReference>
<organism evidence="4 5">
    <name type="scientific">Ructibacterium gallinarum</name>
    <dbReference type="NCBI Taxonomy" id="2779355"/>
    <lineage>
        <taxon>Bacteria</taxon>
        <taxon>Bacillati</taxon>
        <taxon>Bacillota</taxon>
        <taxon>Clostridia</taxon>
        <taxon>Eubacteriales</taxon>
        <taxon>Oscillospiraceae</taxon>
        <taxon>Ructibacterium</taxon>
    </lineage>
</organism>
<evidence type="ECO:0000313" key="4">
    <source>
        <dbReference type="EMBL" id="MBE5039651.1"/>
    </source>
</evidence>
<reference evidence="4" key="1">
    <citation type="submission" date="2020-10" db="EMBL/GenBank/DDBJ databases">
        <title>ChiBAC.</title>
        <authorList>
            <person name="Zenner C."/>
            <person name="Hitch T.C.A."/>
            <person name="Clavel T."/>
        </authorList>
    </citation>
    <scope>NUCLEOTIDE SEQUENCE</scope>
    <source>
        <strain evidence="4">DSM 107454</strain>
    </source>
</reference>
<dbReference type="InterPro" id="IPR025827">
    <property type="entry name" value="Zn_ribbon_recom_dom"/>
</dbReference>
<evidence type="ECO:0000259" key="3">
    <source>
        <dbReference type="PROSITE" id="PS51737"/>
    </source>
</evidence>
<dbReference type="Gene3D" id="3.90.1750.20">
    <property type="entry name" value="Putative Large Serine Recombinase, Chain B, Domain 2"/>
    <property type="match status" value="1"/>
</dbReference>
<accession>A0A9D5M009</accession>
<dbReference type="SMART" id="SM00857">
    <property type="entry name" value="Resolvase"/>
    <property type="match status" value="1"/>
</dbReference>
<feature type="coiled-coil region" evidence="1">
    <location>
        <begin position="436"/>
        <end position="463"/>
    </location>
</feature>
<evidence type="ECO:0000259" key="2">
    <source>
        <dbReference type="PROSITE" id="PS51736"/>
    </source>
</evidence>
<dbReference type="RefSeq" id="WP_226392211.1">
    <property type="nucleotide sequence ID" value="NZ_JADCKB010000006.1"/>
</dbReference>
<sequence>MPKYYAAAYCRISREDGDKTERDSLKNQRELILHYVTKQNNIHLADFYSDDNFSGTNFNRPEFIRMYQDIVNGKINCVIVKDLSRFGRDYIDVGNYLQKIFPAFGVRFIAINDNVDSLTGQYSMITPIQNIFNEQYARDISGKIISTFRNKQELGMFMGAFPSYGYQKDPNNKYKLIIDPYPASIVKKIFKLFCEGCGKIKIADILNHEGILCPSEYKKAIGENYTNSHKLGKTTYWTYSTINTVLKNEIYIGNMVQHKNNCSKFHYGSALVEPEKWIRVENTHEPIIDRETWILTQDLLKRRARQLPLNQNVSLFAGFLSCGDCGRAMTKTKWGSKIWYTCGTHKRYKGVCTPHSISENVLVDIILQDINYILQSKTIYQKCIKEELAKAEAKKICNYHIENQLSNLEIQLNKIKHFKKVSYENYCQGILSKTDFLDYKSDYEQQEEKLKKLILEMQQQCTKNVKTAEPPFIHQFNQHLEILQLDRLILGAFYEKIHIYEGKKIKLQYKFRDLPN</sequence>
<keyword evidence="1" id="KW-0175">Coiled coil</keyword>
<protein>
    <submittedName>
        <fullName evidence="4">Recombinase family protein</fullName>
    </submittedName>
</protein>
<feature type="domain" description="Recombinase" evidence="3">
    <location>
        <begin position="163"/>
        <end position="306"/>
    </location>
</feature>
<dbReference type="Pfam" id="PF07508">
    <property type="entry name" value="Recombinase"/>
    <property type="match status" value="1"/>
</dbReference>
<dbReference type="PROSITE" id="PS51737">
    <property type="entry name" value="RECOMBINASE_DNA_BIND"/>
    <property type="match status" value="1"/>
</dbReference>
<keyword evidence="5" id="KW-1185">Reference proteome</keyword>
<dbReference type="PROSITE" id="PS51736">
    <property type="entry name" value="RECOMBINASES_3"/>
    <property type="match status" value="1"/>
</dbReference>
<dbReference type="PANTHER" id="PTHR30461">
    <property type="entry name" value="DNA-INVERTASE FROM LAMBDOID PROPHAGE"/>
    <property type="match status" value="1"/>
</dbReference>
<dbReference type="GO" id="GO:0000150">
    <property type="term" value="F:DNA strand exchange activity"/>
    <property type="evidence" value="ECO:0007669"/>
    <property type="project" value="InterPro"/>
</dbReference>